<evidence type="ECO:0000313" key="2">
    <source>
        <dbReference type="Proteomes" id="UP000634011"/>
    </source>
</evidence>
<gene>
    <name evidence="1" type="ORF">H8K32_16145</name>
</gene>
<evidence type="ECO:0000313" key="1">
    <source>
        <dbReference type="EMBL" id="MBC3863639.1"/>
    </source>
</evidence>
<dbReference type="AlphaFoldDB" id="A0A923KR29"/>
<organism evidence="1 2">
    <name type="scientific">Undibacterium jejuense</name>
    <dbReference type="NCBI Taxonomy" id="1344949"/>
    <lineage>
        <taxon>Bacteria</taxon>
        <taxon>Pseudomonadati</taxon>
        <taxon>Pseudomonadota</taxon>
        <taxon>Betaproteobacteria</taxon>
        <taxon>Burkholderiales</taxon>
        <taxon>Oxalobacteraceae</taxon>
        <taxon>Undibacterium</taxon>
    </lineage>
</organism>
<evidence type="ECO:0008006" key="3">
    <source>
        <dbReference type="Google" id="ProtNLM"/>
    </source>
</evidence>
<name>A0A923KR29_9BURK</name>
<dbReference type="EMBL" id="JACOFV010000016">
    <property type="protein sequence ID" value="MBC3863639.1"/>
    <property type="molecule type" value="Genomic_DNA"/>
</dbReference>
<dbReference type="Proteomes" id="UP000634011">
    <property type="component" value="Unassembled WGS sequence"/>
</dbReference>
<dbReference type="RefSeq" id="WP_186913582.1">
    <property type="nucleotide sequence ID" value="NZ_JACOFV010000016.1"/>
</dbReference>
<keyword evidence="2" id="KW-1185">Reference proteome</keyword>
<sequence>MSSLSSNFETRVANSHAHLQNVLEHAFQHTAAHKAVLVYDESCELARVLASAYRLCLPEALCINFDETAPSDILETLATLQSGDLAILVQSTNFRLEAYRLRVELFKQGLKVIEHPHLGRMEGAEIDYYIDALAYDPDYYRVVGRKLKEKIDQASHGVVDSDGAQLIFSGKFEPAKLNVGDYSEMKNVGGQFPIGEVFTESVNLEDVYGRVRVFIFGDTTFSINQPETPITLIIEKGQVVATEDSTPEFDQVLTNIRADDGVVWVRELGLGMNRAFNKERTVRDIGTYERMCGIHLSLGSKHGSYAKPHIKRGEGRHHVDVFAVTKSVKFGDDEVYRDGQWVV</sequence>
<comment type="caution">
    <text evidence="1">The sequence shown here is derived from an EMBL/GenBank/DDBJ whole genome shotgun (WGS) entry which is preliminary data.</text>
</comment>
<proteinExistence type="predicted"/>
<accession>A0A923KR29</accession>
<protein>
    <recommendedName>
        <fullName evidence="3">Thermophilic metalloprotease (M29)</fullName>
    </recommendedName>
</protein>
<reference evidence="1" key="1">
    <citation type="submission" date="2020-08" db="EMBL/GenBank/DDBJ databases">
        <title>Novel species isolated from subtropical streams in China.</title>
        <authorList>
            <person name="Lu H."/>
        </authorList>
    </citation>
    <scope>NUCLEOTIDE SEQUENCE</scope>
    <source>
        <strain evidence="1">KACC 12607</strain>
    </source>
</reference>